<feature type="coiled-coil region" evidence="1">
    <location>
        <begin position="11"/>
        <end position="47"/>
    </location>
</feature>
<accession>A0A919Q5W7</accession>
<reference evidence="4" key="1">
    <citation type="submission" date="2021-01" db="EMBL/GenBank/DDBJ databases">
        <title>Whole genome shotgun sequence of Acrocarpospora phusangensis NBRC 108782.</title>
        <authorList>
            <person name="Komaki H."/>
            <person name="Tamura T."/>
        </authorList>
    </citation>
    <scope>NUCLEOTIDE SEQUENCE</scope>
    <source>
        <strain evidence="4">NBRC 108782</strain>
    </source>
</reference>
<protein>
    <recommendedName>
        <fullName evidence="6">DUF2637 domain-containing protein</fullName>
    </recommendedName>
</protein>
<dbReference type="Proteomes" id="UP000640052">
    <property type="component" value="Unassembled WGS sequence"/>
</dbReference>
<gene>
    <name evidence="4" type="ORF">Aph01nite_08330</name>
</gene>
<keyword evidence="5" id="KW-1185">Reference proteome</keyword>
<dbReference type="AlphaFoldDB" id="A0A919Q5W7"/>
<dbReference type="EMBL" id="BOOA01000004">
    <property type="protein sequence ID" value="GIH22523.1"/>
    <property type="molecule type" value="Genomic_DNA"/>
</dbReference>
<sequence length="449" mass="48917">MTTTSHRRLWRSRVERAADKADARARAAQAKLDAQRIRAQADAEKRQAAVRRPARPLEDKLTLAAATIATVVAGQGMWTFLERVLGPQYANGQVVDPGIPVWLRALMFAFVEVAVVTSAVRARRNMREKLSAGIDGLAVWALTGVSAVLAATEARSLPEVLFRLAAPLIAAWLWERGMAIERHRLTGRGRIHWRWTPERILVRLGVAEPTERTAGEVDAQRRLTKAALAADRVADLSDGWRKQRALKSLKRRGRAMVTHTSVATDAGQQAYLMAQISTARAIGRLAEAGGSAFWEVPTVPLPVPSTDDDPTSIRALEGHTGSSIEGTREGRAGIDNEIATEATGEPVADVDGDGRDRPNEQDNRVAEKWLRERIRAGRMPTLSDIETKYGFGRKWARLRAQSARDQMAAQGYRFLPGNAVLPPSDESPSEVASANGTEVSSSIPMAGVG</sequence>
<keyword evidence="3" id="KW-0472">Membrane</keyword>
<organism evidence="4 5">
    <name type="scientific">Acrocarpospora phusangensis</name>
    <dbReference type="NCBI Taxonomy" id="1070424"/>
    <lineage>
        <taxon>Bacteria</taxon>
        <taxon>Bacillati</taxon>
        <taxon>Actinomycetota</taxon>
        <taxon>Actinomycetes</taxon>
        <taxon>Streptosporangiales</taxon>
        <taxon>Streptosporangiaceae</taxon>
        <taxon>Acrocarpospora</taxon>
    </lineage>
</organism>
<evidence type="ECO:0000313" key="4">
    <source>
        <dbReference type="EMBL" id="GIH22523.1"/>
    </source>
</evidence>
<feature type="region of interest" description="Disordered" evidence="2">
    <location>
        <begin position="418"/>
        <end position="449"/>
    </location>
</feature>
<evidence type="ECO:0008006" key="6">
    <source>
        <dbReference type="Google" id="ProtNLM"/>
    </source>
</evidence>
<feature type="transmembrane region" description="Helical" evidence="3">
    <location>
        <begin position="132"/>
        <end position="151"/>
    </location>
</feature>
<feature type="compositionally biased region" description="Polar residues" evidence="2">
    <location>
        <begin position="430"/>
        <end position="443"/>
    </location>
</feature>
<keyword evidence="3" id="KW-0812">Transmembrane</keyword>
<keyword evidence="3" id="KW-1133">Transmembrane helix</keyword>
<evidence type="ECO:0000256" key="1">
    <source>
        <dbReference type="SAM" id="Coils"/>
    </source>
</evidence>
<evidence type="ECO:0000256" key="3">
    <source>
        <dbReference type="SAM" id="Phobius"/>
    </source>
</evidence>
<comment type="caution">
    <text evidence="4">The sequence shown here is derived from an EMBL/GenBank/DDBJ whole genome shotgun (WGS) entry which is preliminary data.</text>
</comment>
<feature type="transmembrane region" description="Helical" evidence="3">
    <location>
        <begin position="101"/>
        <end position="120"/>
    </location>
</feature>
<proteinExistence type="predicted"/>
<feature type="compositionally biased region" description="Basic and acidic residues" evidence="2">
    <location>
        <begin position="352"/>
        <end position="363"/>
    </location>
</feature>
<evidence type="ECO:0000256" key="2">
    <source>
        <dbReference type="SAM" id="MobiDB-lite"/>
    </source>
</evidence>
<evidence type="ECO:0000313" key="5">
    <source>
        <dbReference type="Proteomes" id="UP000640052"/>
    </source>
</evidence>
<feature type="region of interest" description="Disordered" evidence="2">
    <location>
        <begin position="341"/>
        <end position="363"/>
    </location>
</feature>
<feature type="transmembrane region" description="Helical" evidence="3">
    <location>
        <begin position="61"/>
        <end position="81"/>
    </location>
</feature>
<dbReference type="RefSeq" id="WP_204039349.1">
    <property type="nucleotide sequence ID" value="NZ_BOOA01000004.1"/>
</dbReference>
<keyword evidence="1" id="KW-0175">Coiled coil</keyword>
<name>A0A919Q5W7_9ACTN</name>